<evidence type="ECO:0000313" key="2">
    <source>
        <dbReference type="Proteomes" id="UP001320706"/>
    </source>
</evidence>
<dbReference type="Proteomes" id="UP001320706">
    <property type="component" value="Unassembled WGS sequence"/>
</dbReference>
<accession>A0ACC3SA67</accession>
<name>A0ACC3SA67_9PEZI</name>
<gene>
    <name evidence="1" type="ORF">M8818_005565</name>
</gene>
<organism evidence="1 2">
    <name type="scientific">Zalaria obscura</name>
    <dbReference type="NCBI Taxonomy" id="2024903"/>
    <lineage>
        <taxon>Eukaryota</taxon>
        <taxon>Fungi</taxon>
        <taxon>Dikarya</taxon>
        <taxon>Ascomycota</taxon>
        <taxon>Pezizomycotina</taxon>
        <taxon>Dothideomycetes</taxon>
        <taxon>Dothideomycetidae</taxon>
        <taxon>Dothideales</taxon>
        <taxon>Zalariaceae</taxon>
        <taxon>Zalaria</taxon>
    </lineage>
</organism>
<proteinExistence type="predicted"/>
<reference evidence="1" key="1">
    <citation type="submission" date="2024-02" db="EMBL/GenBank/DDBJ databases">
        <title>Metagenome Assembled Genome of Zalaria obscura JY119.</title>
        <authorList>
            <person name="Vighnesh L."/>
            <person name="Jagadeeshwari U."/>
            <person name="Venkata Ramana C."/>
            <person name="Sasikala C."/>
        </authorList>
    </citation>
    <scope>NUCLEOTIDE SEQUENCE</scope>
    <source>
        <strain evidence="1">JY119</strain>
    </source>
</reference>
<comment type="caution">
    <text evidence="1">The sequence shown here is derived from an EMBL/GenBank/DDBJ whole genome shotgun (WGS) entry which is preliminary data.</text>
</comment>
<keyword evidence="2" id="KW-1185">Reference proteome</keyword>
<protein>
    <submittedName>
        <fullName evidence="1">Uncharacterized protein</fullName>
    </submittedName>
</protein>
<dbReference type="EMBL" id="JAMKPW020000033">
    <property type="protein sequence ID" value="KAK8202040.1"/>
    <property type="molecule type" value="Genomic_DNA"/>
</dbReference>
<evidence type="ECO:0000313" key="1">
    <source>
        <dbReference type="EMBL" id="KAK8202040.1"/>
    </source>
</evidence>
<sequence>MGSMVSSAFAAINPWRERNSVPVQDSSSTSRRRTEPPDRQDDRIPKGLSVEEQDVYVFLLRVLNARKTDGTKPPHLAVISDLAKDYDDLGAMVVLKEAHRLGLGLEEGQMLTLVCLSSLSDAWNFASKHPKLFKDSVEKIVCQGGYFVKEGELHPDPLAANNRFDMKASEQFHSFIYKERIPSLVFTKYAAYVSFLSTQLFADLAHTKHPVGEYLRMVQVKQDVEFYKNACSPNKEDRMQPDMDQQRYLRDRTNYFDVHHGPGEKLPDGDEVIQFCKVIMYDALAALGACGEDVLKDLEVLDHPATVFDEPQHQIVGHSREQVDVNGRRMALVIQSLLKGSLLAYQQGLR</sequence>